<dbReference type="InterPro" id="IPR011047">
    <property type="entry name" value="Quinoprotein_ADH-like_sf"/>
</dbReference>
<keyword evidence="3 4" id="KW-0998">Cell outer membrane</keyword>
<evidence type="ECO:0000256" key="2">
    <source>
        <dbReference type="ARBA" id="ARBA00023136"/>
    </source>
</evidence>
<comment type="function">
    <text evidence="4">Part of the outer membrane protein assembly complex, which is involved in assembly and insertion of beta-barrel proteins into the outer membrane.</text>
</comment>
<organism evidence="6 7">
    <name type="scientific">Candidatus Proximibacter danicus</name>
    <dbReference type="NCBI Taxonomy" id="2954365"/>
    <lineage>
        <taxon>Bacteria</taxon>
        <taxon>Pseudomonadati</taxon>
        <taxon>Pseudomonadota</taxon>
        <taxon>Betaproteobacteria</taxon>
        <taxon>Candidatus Proximibacter</taxon>
    </lineage>
</organism>
<dbReference type="InterPro" id="IPR015943">
    <property type="entry name" value="WD40/YVTN_repeat-like_dom_sf"/>
</dbReference>
<reference evidence="6" key="1">
    <citation type="submission" date="2020-10" db="EMBL/GenBank/DDBJ databases">
        <title>Connecting structure to function with the recovery of over 1000 high-quality activated sludge metagenome-assembled genomes encoding full-length rRNA genes using long-read sequencing.</title>
        <authorList>
            <person name="Singleton C.M."/>
            <person name="Petriglieri F."/>
            <person name="Kristensen J.M."/>
            <person name="Kirkegaard R.H."/>
            <person name="Michaelsen T.Y."/>
            <person name="Andersen M.H."/>
            <person name="Karst S.M."/>
            <person name="Dueholm M.S."/>
            <person name="Nielsen P.H."/>
            <person name="Albertsen M."/>
        </authorList>
    </citation>
    <scope>NUCLEOTIDE SEQUENCE</scope>
    <source>
        <strain evidence="6">Hirt_18-Q3-R61-65_BATAC.395</strain>
    </source>
</reference>
<evidence type="ECO:0000313" key="6">
    <source>
        <dbReference type="EMBL" id="MBK8523724.1"/>
    </source>
</evidence>
<feature type="chain" id="PRO_5039766728" description="Outer membrane protein assembly factor BamB" evidence="4">
    <location>
        <begin position="25"/>
        <end position="376"/>
    </location>
</feature>
<evidence type="ECO:0000256" key="4">
    <source>
        <dbReference type="HAMAP-Rule" id="MF_00923"/>
    </source>
</evidence>
<comment type="subunit">
    <text evidence="4">Part of the Bam complex.</text>
</comment>
<protein>
    <recommendedName>
        <fullName evidence="4">Outer membrane protein assembly factor BamB</fullName>
    </recommendedName>
</protein>
<keyword evidence="2 4" id="KW-0472">Membrane</keyword>
<evidence type="ECO:0000259" key="5">
    <source>
        <dbReference type="Pfam" id="PF13360"/>
    </source>
</evidence>
<dbReference type="GO" id="GO:0051205">
    <property type="term" value="P:protein insertion into membrane"/>
    <property type="evidence" value="ECO:0007669"/>
    <property type="project" value="UniProtKB-UniRule"/>
</dbReference>
<dbReference type="HAMAP" id="MF_00923">
    <property type="entry name" value="OM_assembly_BamB"/>
    <property type="match status" value="1"/>
</dbReference>
<dbReference type="Pfam" id="PF13360">
    <property type="entry name" value="PQQ_2"/>
    <property type="match status" value="1"/>
</dbReference>
<dbReference type="GO" id="GO:0043165">
    <property type="term" value="P:Gram-negative-bacterium-type cell outer membrane assembly"/>
    <property type="evidence" value="ECO:0007669"/>
    <property type="project" value="UniProtKB-UniRule"/>
</dbReference>
<feature type="signal peptide" evidence="4">
    <location>
        <begin position="1"/>
        <end position="24"/>
    </location>
</feature>
<dbReference type="GO" id="GO:0009279">
    <property type="term" value="C:cell outer membrane"/>
    <property type="evidence" value="ECO:0007669"/>
    <property type="project" value="UniProtKB-SubCell"/>
</dbReference>
<sequence length="376" mass="39324" precursor="true">MLLPALAVISAAGCSAFNSLNPFASSGPKMAELQPITPTIEARVAWKESVSKSEQYVFTPAIVGSVVYAAGAKGDVVRLEDGAVKWKVNVGVPLSGGVGTDGSRVVVGSPKGDIIALDSSDGKELWRSKVTSDVLAAPAVDRSIVVVRSGDNRLYGFDPLDGKRKWVYQRQTPPLSLRTFAAPLINSNYVFAGFPGGKLVAVTLNNGAVAWEGAVALPKGTTELDRVADITSAPVLAGRLICAVAYQGRVACFDLSTGNLAWARDMSSSAGLAVDGRYAYVSDDKGALHALDLASGASIWKQDKLFLRQLSAPAARGRLVAVADVKGVVHFISRDDGSFVARLSTDGTPVTAPLQILDDKVLLQTKGGAVMALEAQ</sequence>
<dbReference type="Proteomes" id="UP000886689">
    <property type="component" value="Unassembled WGS sequence"/>
</dbReference>
<name>A0A9D7PSD2_9PROT</name>
<dbReference type="NCBIfam" id="TIGR03300">
    <property type="entry name" value="assembly_YfgL"/>
    <property type="match status" value="1"/>
</dbReference>
<dbReference type="InterPro" id="IPR018391">
    <property type="entry name" value="PQQ_b-propeller_rpt"/>
</dbReference>
<evidence type="ECO:0000313" key="7">
    <source>
        <dbReference type="Proteomes" id="UP000886689"/>
    </source>
</evidence>
<feature type="domain" description="Pyrrolo-quinoline quinone repeat" evidence="5">
    <location>
        <begin position="73"/>
        <end position="302"/>
    </location>
</feature>
<proteinExistence type="inferred from homology"/>
<dbReference type="InterPro" id="IPR017687">
    <property type="entry name" value="BamB"/>
</dbReference>
<evidence type="ECO:0000256" key="3">
    <source>
        <dbReference type="ARBA" id="ARBA00023237"/>
    </source>
</evidence>
<dbReference type="SUPFAM" id="SSF50998">
    <property type="entry name" value="Quinoprotein alcohol dehydrogenase-like"/>
    <property type="match status" value="1"/>
</dbReference>
<dbReference type="Gene3D" id="2.130.10.10">
    <property type="entry name" value="YVTN repeat-like/Quinoprotein amine dehydrogenase"/>
    <property type="match status" value="1"/>
</dbReference>
<gene>
    <name evidence="4 6" type="primary">bamB</name>
    <name evidence="6" type="ORF">IPL58_06135</name>
</gene>
<comment type="caution">
    <text evidence="6">The sequence shown here is derived from an EMBL/GenBank/DDBJ whole genome shotgun (WGS) entry which is preliminary data.</text>
</comment>
<accession>A0A9D7PSD2</accession>
<keyword evidence="1 4" id="KW-0732">Signal</keyword>
<dbReference type="EMBL" id="JADJUC010000004">
    <property type="protein sequence ID" value="MBK8523724.1"/>
    <property type="molecule type" value="Genomic_DNA"/>
</dbReference>
<dbReference type="PANTHER" id="PTHR34512">
    <property type="entry name" value="CELL SURFACE PROTEIN"/>
    <property type="match status" value="1"/>
</dbReference>
<comment type="similarity">
    <text evidence="4">Belongs to the BamB family.</text>
</comment>
<dbReference type="PANTHER" id="PTHR34512:SF30">
    <property type="entry name" value="OUTER MEMBRANE PROTEIN ASSEMBLY FACTOR BAMB"/>
    <property type="match status" value="1"/>
</dbReference>
<dbReference type="AlphaFoldDB" id="A0A9D7PSD2"/>
<comment type="subcellular location">
    <subcellularLocation>
        <location evidence="4">Cell outer membrane</location>
    </subcellularLocation>
</comment>
<dbReference type="InterPro" id="IPR002372">
    <property type="entry name" value="PQQ_rpt_dom"/>
</dbReference>
<dbReference type="SMART" id="SM00564">
    <property type="entry name" value="PQQ"/>
    <property type="match status" value="7"/>
</dbReference>
<evidence type="ECO:0000256" key="1">
    <source>
        <dbReference type="ARBA" id="ARBA00022729"/>
    </source>
</evidence>